<comment type="caution">
    <text evidence="1">The sequence shown here is derived from an EMBL/GenBank/DDBJ whole genome shotgun (WGS) entry which is preliminary data.</text>
</comment>
<sequence>MGFLSFEPDLKDLANLKTELDLYINDEGHALYLYKEEADIKCNFSGIVGIETGPDFVLVRHLDMAPSNRTDADYAAVLDELSAKVAPSKIMGSIAITPVIMRWEEAKKG</sequence>
<dbReference type="PATRIC" id="fig|1291052.5.peg.778"/>
<reference evidence="1 2" key="1">
    <citation type="journal article" date="2015" name="Genome Announc.">
        <title>Expanding the biotechnology potential of lactobacilli through comparative genomics of 213 strains and associated genera.</title>
        <authorList>
            <person name="Sun Z."/>
            <person name="Harris H.M."/>
            <person name="McCann A."/>
            <person name="Guo C."/>
            <person name="Argimon S."/>
            <person name="Zhang W."/>
            <person name="Yang X."/>
            <person name="Jeffery I.B."/>
            <person name="Cooney J.C."/>
            <person name="Kagawa T.F."/>
            <person name="Liu W."/>
            <person name="Song Y."/>
            <person name="Salvetti E."/>
            <person name="Wrobel A."/>
            <person name="Rasinkangas P."/>
            <person name="Parkhill J."/>
            <person name="Rea M.C."/>
            <person name="O'Sullivan O."/>
            <person name="Ritari J."/>
            <person name="Douillard F.P."/>
            <person name="Paul Ross R."/>
            <person name="Yang R."/>
            <person name="Briner A.E."/>
            <person name="Felis G.E."/>
            <person name="de Vos W.M."/>
            <person name="Barrangou R."/>
            <person name="Klaenhammer T.R."/>
            <person name="Caufield P.W."/>
            <person name="Cui Y."/>
            <person name="Zhang H."/>
            <person name="O'Toole P.W."/>
        </authorList>
    </citation>
    <scope>NUCLEOTIDE SEQUENCE [LARGE SCALE GENOMIC DNA]</scope>
    <source>
        <strain evidence="1 2">DSM 20505</strain>
    </source>
</reference>
<dbReference type="Proteomes" id="UP000051679">
    <property type="component" value="Unassembled WGS sequence"/>
</dbReference>
<evidence type="ECO:0000313" key="1">
    <source>
        <dbReference type="EMBL" id="KRM55980.1"/>
    </source>
</evidence>
<keyword evidence="2" id="KW-1185">Reference proteome</keyword>
<name>A0A0R1ZYF4_9LACO</name>
<gene>
    <name evidence="1" type="ORF">FC18_GL000762</name>
</gene>
<accession>A0A0R1ZYF4</accession>
<dbReference type="STRING" id="1291052.FC18_GL000762"/>
<organism evidence="1 2">
    <name type="scientific">Lacticaseibacillus sharpeae JCM 1186 = DSM 20505</name>
    <dbReference type="NCBI Taxonomy" id="1291052"/>
    <lineage>
        <taxon>Bacteria</taxon>
        <taxon>Bacillati</taxon>
        <taxon>Bacillota</taxon>
        <taxon>Bacilli</taxon>
        <taxon>Lactobacillales</taxon>
        <taxon>Lactobacillaceae</taxon>
        <taxon>Lacticaseibacillus</taxon>
    </lineage>
</organism>
<protein>
    <submittedName>
        <fullName evidence="1">Uncharacterized protein</fullName>
    </submittedName>
</protein>
<proteinExistence type="predicted"/>
<dbReference type="EMBL" id="AYYO01000010">
    <property type="protein sequence ID" value="KRM55980.1"/>
    <property type="molecule type" value="Genomic_DNA"/>
</dbReference>
<dbReference type="AlphaFoldDB" id="A0A0R1ZYF4"/>
<evidence type="ECO:0000313" key="2">
    <source>
        <dbReference type="Proteomes" id="UP000051679"/>
    </source>
</evidence>